<evidence type="ECO:0000313" key="3">
    <source>
        <dbReference type="Proteomes" id="UP001177212"/>
    </source>
</evidence>
<dbReference type="RefSeq" id="WP_305471694.1">
    <property type="nucleotide sequence ID" value="NZ_JAUYVT010000004.1"/>
</dbReference>
<organism evidence="2 3">
    <name type="scientific">Pseudoalteromonas marina</name>
    <dbReference type="NCBI Taxonomy" id="267375"/>
    <lineage>
        <taxon>Bacteria</taxon>
        <taxon>Pseudomonadati</taxon>
        <taxon>Pseudomonadota</taxon>
        <taxon>Gammaproteobacteria</taxon>
        <taxon>Alteromonadales</taxon>
        <taxon>Pseudoalteromonadaceae</taxon>
        <taxon>Pseudoalteromonas</taxon>
    </lineage>
</organism>
<dbReference type="EMBL" id="JAUYVT010000004">
    <property type="protein sequence ID" value="MDP2564417.1"/>
    <property type="molecule type" value="Genomic_DNA"/>
</dbReference>
<evidence type="ECO:0008006" key="4">
    <source>
        <dbReference type="Google" id="ProtNLM"/>
    </source>
</evidence>
<evidence type="ECO:0000313" key="2">
    <source>
        <dbReference type="EMBL" id="MDP2564417.1"/>
    </source>
</evidence>
<proteinExistence type="predicted"/>
<evidence type="ECO:0000256" key="1">
    <source>
        <dbReference type="SAM" id="Phobius"/>
    </source>
</evidence>
<protein>
    <recommendedName>
        <fullName evidence="4">DUF304 domain-containing protein</fullName>
    </recommendedName>
</protein>
<comment type="caution">
    <text evidence="2">The sequence shown here is derived from an EMBL/GenBank/DDBJ whole genome shotgun (WGS) entry which is preliminary data.</text>
</comment>
<accession>A0ABT9FCA3</accession>
<keyword evidence="1" id="KW-0472">Membrane</keyword>
<feature type="transmembrane region" description="Helical" evidence="1">
    <location>
        <begin position="12"/>
        <end position="30"/>
    </location>
</feature>
<keyword evidence="1" id="KW-0812">Transmembrane</keyword>
<keyword evidence="3" id="KW-1185">Reference proteome</keyword>
<keyword evidence="1" id="KW-1133">Transmembrane helix</keyword>
<reference evidence="2" key="1">
    <citation type="submission" date="2023-07" db="EMBL/GenBank/DDBJ databases">
        <title>Genome content predicts the carbon catabolic preferences of heterotrophic bacteria.</title>
        <authorList>
            <person name="Gralka M."/>
        </authorList>
    </citation>
    <scope>NUCLEOTIDE SEQUENCE</scope>
    <source>
        <strain evidence="2">4G09</strain>
    </source>
</reference>
<dbReference type="Proteomes" id="UP001177212">
    <property type="component" value="Unassembled WGS sequence"/>
</dbReference>
<name>A0ABT9FCA3_9GAMM</name>
<sequence>MITSNSNMRPVAVGIMFVSIVFSVYLGFFGSDLGSSDIFVLYMMPWFFLVPHANYETEFNGDTGKVILTKRYFFGAKVSTVVDVKDFEGVEVDYSRQNVYGRMRGVNLYLSYVDVTKRNPHRCVRITGGKMVGTHSFDILESHANKVNALMVGCLKEK</sequence>
<gene>
    <name evidence="2" type="ORF">Q8W34_07205</name>
</gene>